<dbReference type="GO" id="GO:0030731">
    <property type="term" value="F:guanidinoacetate N-methyltransferase activity"/>
    <property type="evidence" value="ECO:0007669"/>
    <property type="project" value="TreeGrafter"/>
</dbReference>
<dbReference type="Gene3D" id="3.40.50.150">
    <property type="entry name" value="Vaccinia Virus protein VP39"/>
    <property type="match status" value="1"/>
</dbReference>
<evidence type="ECO:0000256" key="4">
    <source>
        <dbReference type="PROSITE-ProRule" id="PRU00023"/>
    </source>
</evidence>
<dbReference type="InterPro" id="IPR026480">
    <property type="entry name" value="RMT2_dom"/>
</dbReference>
<dbReference type="PROSITE" id="PS51559">
    <property type="entry name" value="SAM_RMT2"/>
    <property type="match status" value="1"/>
</dbReference>
<dbReference type="Pfam" id="PF12796">
    <property type="entry name" value="Ank_2"/>
    <property type="match status" value="1"/>
</dbReference>
<accession>A0A0V0J375</accession>
<reference evidence="6" key="1">
    <citation type="submission" date="2016-01" db="EMBL/GenBank/DDBJ databases">
        <title>Reference transcriptome for the parasite Schistocephalus solidus: insights into the molecular evolution of parasitism.</title>
        <authorList>
            <person name="Hebert F.O."/>
            <person name="Grambauer S."/>
            <person name="Barber I."/>
            <person name="Landry C.R."/>
            <person name="Aubin-Horth N."/>
        </authorList>
    </citation>
    <scope>NUCLEOTIDE SEQUENCE</scope>
</reference>
<dbReference type="GO" id="GO:0005634">
    <property type="term" value="C:nucleus"/>
    <property type="evidence" value="ECO:0007669"/>
    <property type="project" value="TreeGrafter"/>
</dbReference>
<keyword evidence="2" id="KW-0808">Transferase</keyword>
<feature type="domain" description="RMT2" evidence="5">
    <location>
        <begin position="146"/>
        <end position="395"/>
    </location>
</feature>
<dbReference type="InterPro" id="IPR051038">
    <property type="entry name" value="RMT2/GAMT_Mtase"/>
</dbReference>
<sequence length="395" mass="44375">MMEVETNNVDKASVDAEETEFQASQQDIALVVAACAGDLEEVQNLVKEDADVCFQDLKTGMSVLMAAAGAGHVEVVRYLLQEGAPWNAVDRMYRCAGDYAAKNGHQAVVDLIMDHAVMSEMLLSIAMSNAESALARDAAAAQKEVPTESPLNATYLASRLEYSPAGDRLVDSSTQLAVMMSWEKPLMAQHADWICHAVQSTSMSSQPLNRPDRLRTLNVGFGLGIVDEEIMKRAPDSHVIIEAHPQVLEKMRKDGWMDRPEVQVRCGRWQDVLPELARAIEAGEMAPFDGVFFDTYAEDDRDLNHFHQFLPRIMSQHPRARYSYYNGMCPDNVFFHGVACETTRLHLERLGFTCEFLAVPVKCVADDKLWDNLSSRYWLFDTYFLPQCTRRPVNE</sequence>
<dbReference type="SMART" id="SM00248">
    <property type="entry name" value="ANK"/>
    <property type="match status" value="2"/>
</dbReference>
<dbReference type="SUPFAM" id="SSF48403">
    <property type="entry name" value="Ankyrin repeat"/>
    <property type="match status" value="1"/>
</dbReference>
<evidence type="ECO:0000313" key="6">
    <source>
        <dbReference type="EMBL" id="JAP60017.1"/>
    </source>
</evidence>
<keyword evidence="3" id="KW-0949">S-adenosyl-L-methionine</keyword>
<evidence type="ECO:0000256" key="1">
    <source>
        <dbReference type="ARBA" id="ARBA00022603"/>
    </source>
</evidence>
<protein>
    <recommendedName>
        <fullName evidence="5">RMT2 domain-containing protein</fullName>
    </recommendedName>
</protein>
<dbReference type="InterPro" id="IPR036770">
    <property type="entry name" value="Ankyrin_rpt-contain_sf"/>
</dbReference>
<keyword evidence="4" id="KW-0040">ANK repeat</keyword>
<dbReference type="PANTHER" id="PTHR32379:SF1">
    <property type="entry name" value="GUANIDINOACETATE N-METHYLTRANSFERASE"/>
    <property type="match status" value="1"/>
</dbReference>
<organism evidence="6">
    <name type="scientific">Schistocephalus solidus</name>
    <name type="common">Tapeworm</name>
    <dbReference type="NCBI Taxonomy" id="70667"/>
    <lineage>
        <taxon>Eukaryota</taxon>
        <taxon>Metazoa</taxon>
        <taxon>Spiralia</taxon>
        <taxon>Lophotrochozoa</taxon>
        <taxon>Platyhelminthes</taxon>
        <taxon>Cestoda</taxon>
        <taxon>Eucestoda</taxon>
        <taxon>Diphyllobothriidea</taxon>
        <taxon>Diphyllobothriidae</taxon>
        <taxon>Schistocephalus</taxon>
    </lineage>
</organism>
<dbReference type="AlphaFoldDB" id="A0A0V0J375"/>
<dbReference type="EMBL" id="GEEE01003208">
    <property type="protein sequence ID" value="JAP60017.1"/>
    <property type="molecule type" value="Transcribed_RNA"/>
</dbReference>
<dbReference type="InterPro" id="IPR029063">
    <property type="entry name" value="SAM-dependent_MTases_sf"/>
</dbReference>
<evidence type="ECO:0000259" key="5">
    <source>
        <dbReference type="PROSITE" id="PS51559"/>
    </source>
</evidence>
<dbReference type="SUPFAM" id="SSF53335">
    <property type="entry name" value="S-adenosyl-L-methionine-dependent methyltransferases"/>
    <property type="match status" value="1"/>
</dbReference>
<proteinExistence type="predicted"/>
<dbReference type="PANTHER" id="PTHR32379">
    <property type="entry name" value="GUANIDINOACETATE N-METHYLTRANSFERASE"/>
    <property type="match status" value="1"/>
</dbReference>
<evidence type="ECO:0000256" key="2">
    <source>
        <dbReference type="ARBA" id="ARBA00022679"/>
    </source>
</evidence>
<dbReference type="InterPro" id="IPR002110">
    <property type="entry name" value="Ankyrin_rpt"/>
</dbReference>
<dbReference type="PROSITE" id="PS50088">
    <property type="entry name" value="ANK_REPEAT"/>
    <property type="match status" value="1"/>
</dbReference>
<evidence type="ECO:0000256" key="3">
    <source>
        <dbReference type="ARBA" id="ARBA00022691"/>
    </source>
</evidence>
<gene>
    <name evidence="6" type="ORF">TR41655</name>
</gene>
<feature type="repeat" description="ANK" evidence="4">
    <location>
        <begin position="59"/>
        <end position="91"/>
    </location>
</feature>
<dbReference type="PROSITE" id="PS50297">
    <property type="entry name" value="ANK_REP_REGION"/>
    <property type="match status" value="1"/>
</dbReference>
<dbReference type="GO" id="GO:0032259">
    <property type="term" value="P:methylation"/>
    <property type="evidence" value="ECO:0007669"/>
    <property type="project" value="UniProtKB-KW"/>
</dbReference>
<dbReference type="GO" id="GO:0006601">
    <property type="term" value="P:creatine biosynthetic process"/>
    <property type="evidence" value="ECO:0007669"/>
    <property type="project" value="TreeGrafter"/>
</dbReference>
<dbReference type="Gene3D" id="1.25.40.20">
    <property type="entry name" value="Ankyrin repeat-containing domain"/>
    <property type="match status" value="1"/>
</dbReference>
<dbReference type="GO" id="GO:0005737">
    <property type="term" value="C:cytoplasm"/>
    <property type="evidence" value="ECO:0007669"/>
    <property type="project" value="TreeGrafter"/>
</dbReference>
<name>A0A0V0J375_SCHSO</name>
<keyword evidence="1" id="KW-0489">Methyltransferase</keyword>